<evidence type="ECO:0000259" key="6">
    <source>
        <dbReference type="Pfam" id="PF02900"/>
    </source>
</evidence>
<protein>
    <submittedName>
        <fullName evidence="7">Catechol dioxygenase 3</fullName>
    </submittedName>
</protein>
<comment type="similarity">
    <text evidence="2">Belongs to the DODA-type extradiol aromatic ring-opening dioxygenase family.</text>
</comment>
<name>A0A173G4S5_9PEZI</name>
<dbReference type="GO" id="GO:0016702">
    <property type="term" value="F:oxidoreductase activity, acting on single donors with incorporation of molecular oxygen, incorporation of two atoms of oxygen"/>
    <property type="evidence" value="ECO:0007669"/>
    <property type="project" value="UniProtKB-ARBA"/>
</dbReference>
<keyword evidence="3" id="KW-0479">Metal-binding</keyword>
<evidence type="ECO:0000256" key="5">
    <source>
        <dbReference type="ARBA" id="ARBA00023002"/>
    </source>
</evidence>
<dbReference type="Gene3D" id="3.40.830.10">
    <property type="entry name" value="LigB-like"/>
    <property type="match status" value="1"/>
</dbReference>
<organism evidence="7">
    <name type="scientific">Endoconidiophora polonica</name>
    <dbReference type="NCBI Taxonomy" id="1580850"/>
    <lineage>
        <taxon>Eukaryota</taxon>
        <taxon>Fungi</taxon>
        <taxon>Dikarya</taxon>
        <taxon>Ascomycota</taxon>
        <taxon>Pezizomycotina</taxon>
        <taxon>Sordariomycetes</taxon>
        <taxon>Hypocreomycetidae</taxon>
        <taxon>Microascales</taxon>
        <taxon>Ceratocystidaceae</taxon>
        <taxon>Endoconidiophora</taxon>
    </lineage>
</organism>
<evidence type="ECO:0000256" key="2">
    <source>
        <dbReference type="ARBA" id="ARBA00007581"/>
    </source>
</evidence>
<reference evidence="7" key="1">
    <citation type="journal article" date="2016" name="Plant Physiol.">
        <title>Catechol dioxygenases catalyzing the first step in Norway spruce phenolic degradation are key virulence factors in the bark beetle-vectored fungus Endoconidiophora polonica.</title>
        <authorList>
            <person name="Wadke N."/>
            <person name="Kandasamy D."/>
            <person name="Vogel H."/>
            <person name="Lah L."/>
            <person name="Wingfield B.D."/>
            <person name="Paetz C."/>
            <person name="Wright L.P."/>
            <person name="Gershenzon J."/>
            <person name="Hammerbacher A."/>
        </authorList>
    </citation>
    <scope>NUCLEOTIDE SEQUENCE</scope>
</reference>
<evidence type="ECO:0000256" key="1">
    <source>
        <dbReference type="ARBA" id="ARBA00001947"/>
    </source>
</evidence>
<keyword evidence="4" id="KW-0862">Zinc</keyword>
<dbReference type="CDD" id="cd07363">
    <property type="entry name" value="45_DOPA_Dioxygenase"/>
    <property type="match status" value="1"/>
</dbReference>
<dbReference type="SUPFAM" id="SSF53213">
    <property type="entry name" value="LigB-like"/>
    <property type="match status" value="1"/>
</dbReference>
<dbReference type="GO" id="GO:0008198">
    <property type="term" value="F:ferrous iron binding"/>
    <property type="evidence" value="ECO:0007669"/>
    <property type="project" value="InterPro"/>
</dbReference>
<dbReference type="GO" id="GO:0008270">
    <property type="term" value="F:zinc ion binding"/>
    <property type="evidence" value="ECO:0007669"/>
    <property type="project" value="InterPro"/>
</dbReference>
<feature type="domain" description="Extradiol ring-cleavage dioxygenase class III enzyme subunit B" evidence="6">
    <location>
        <begin position="7"/>
        <end position="269"/>
    </location>
</feature>
<evidence type="ECO:0000256" key="4">
    <source>
        <dbReference type="ARBA" id="ARBA00022833"/>
    </source>
</evidence>
<keyword evidence="5" id="KW-0560">Oxidoreductase</keyword>
<proteinExistence type="evidence at transcript level"/>
<comment type="cofactor">
    <cofactor evidence="1">
        <name>Zn(2+)</name>
        <dbReference type="ChEBI" id="CHEBI:29105"/>
    </cofactor>
</comment>
<dbReference type="InterPro" id="IPR014436">
    <property type="entry name" value="Extradiol_dOase_DODA"/>
</dbReference>
<dbReference type="InterPro" id="IPR004183">
    <property type="entry name" value="Xdiol_dOase_suB"/>
</dbReference>
<dbReference type="EMBL" id="KU221041">
    <property type="protein sequence ID" value="ANH20400.1"/>
    <property type="molecule type" value="mRNA"/>
</dbReference>
<keyword evidence="7" id="KW-0223">Dioxygenase</keyword>
<evidence type="ECO:0000313" key="7">
    <source>
        <dbReference type="EMBL" id="ANH20400.1"/>
    </source>
</evidence>
<dbReference type="AlphaFoldDB" id="A0A173G4S5"/>
<dbReference type="Pfam" id="PF02900">
    <property type="entry name" value="LigB"/>
    <property type="match status" value="1"/>
</dbReference>
<evidence type="ECO:0000256" key="3">
    <source>
        <dbReference type="ARBA" id="ARBA00022723"/>
    </source>
</evidence>
<dbReference type="PANTHER" id="PTHR30096">
    <property type="entry name" value="4,5-DOPA DIOXYGENASE EXTRADIOL-LIKE PROTEIN"/>
    <property type="match status" value="1"/>
</dbReference>
<dbReference type="PANTHER" id="PTHR30096:SF0">
    <property type="entry name" value="4,5-DOPA DIOXYGENASE EXTRADIOL-LIKE PROTEIN"/>
    <property type="match status" value="1"/>
</dbReference>
<dbReference type="PIRSF" id="PIRSF006157">
    <property type="entry name" value="Doxgns_DODA"/>
    <property type="match status" value="1"/>
</dbReference>
<accession>A0A173G4S5</accession>
<sequence>MVRAPVVCLSHGGGPLPLLNDPDHKDIISSLKNRVPKILGLGTARQPRAIAVVTAHWQADTPSISSGKHHDLLYDYYGFPKETYKLKYDAPGSPEIAAEIAKAIESEGLIPNLDAKRGWDHGVFVPFLLIHPEANIPIVQVSILGSEDPASHFRIGAALGKLRDQNIAILGSGFASFHNLPVMFGIIRGAENSPKAEAVMLRNNAWNKAIEDIVVLEDRGERLARLEKWRQIPNANEMHPPHGGDHFMPLLVTAAAADNEKANYYKDRFLGMHMYTFFWGADPVA</sequence>